<dbReference type="InterPro" id="IPR013856">
    <property type="entry name" value="Peptidase_M4_domain"/>
</dbReference>
<dbReference type="InterPro" id="IPR011096">
    <property type="entry name" value="FTP_domain"/>
</dbReference>
<keyword evidence="2" id="KW-0645">Protease</keyword>
<sequence>MIQPLRAGLLSALPLLAAVTVSAQSLPTDGAPQLRRLPAKTAVAQRALPLDSRQLLRQELGLRPADDLRALRTETDDLGQRHERFQQYYNGVKVEHGQYTVHRDAGVLSGEFKPVPTSLSTKPSLSAATALRAGLAAVGARRYMWDDAAEEAGLKREQNNPAATYRPSGELVIVEDYRNTAATQRPLVLAWKFNIYAQQPESRAWVYVDAHTGAVVLQDAIIKHAKGLVAAGAAHAKPAVKPAGVRRVATPATGTFATRYMGTRQVATDLSGGSYRLRDYTRAAGIETYNLRNGTNLTAGTDFTDVDNNWTVAEFDNTAKDNAALDAHFGSTQVYDYWMTVHGRDSWDGLGSKLINYVHFSNNYDNANWNGTAMRYGDGATLFRPLTALDVCAHETGHGVCQATAGLVYLNESGALNEGFSDIWGATIENYVDPTKQTWIVGEDITINSGGLRSMSNPLSTGVLSPCPANYRGQRWAFGTADNGGVHTNSGVLNHWYYILSVGKAGVNEQQQTYNVTGIGITKAARIAYRAERLYLTANSDYRSARVFTIQAATDLYGANSAEVVAVTDAWYAVGLGTDSTAPATTQAQCPTDDAPVLAATASGTALCAGDVLTLTATATFPATRRMRNTTSVALPDGATAYTAVPLYSTTLTNGTTLQHGLENTYRSYADLRGVRVRLTHAQPGQVALRLAIRTASGTVYQNLATALPTSSGPATYDLTFTDTTPNALPATAGSSLTGTYQAAAPFAGMLVSGTVLGINLEARDGQAGSTGTVEQVELLFNRLAADVPSVRWVGPGVEVAALVATTSPAGPANGGTATYKYTVLASDPFFGCTSVKDLTVTVSQPVLTAAALQTELCAGRGQAFGAVNLRVTADDSVASQTYQWSGPASFARTGKRINTTPTTAGRLRYTVRTTTPVSNCAAQQTVTVMAYRPTAAAPTGTDSVACAGSTARLRSRLFENQLSGPYQFTGSVQIPDNNPAGVRIPLVVTGSNESFFDLRGIRVSITHTYTGDLKLYVEAPDGTRVLLSNMNGGAGQNYQNTLFVDSVGARALNSGTAPFTGVWKADEPTGFAKLRNAPQAGTWNLFVVDGGPTDVGPVTAWSIVTRDNNVTWSGPNGITATGSNVLAAVPTTPGHYRYIGTTTAGNCTFRDTVNVRVAPGPQWRLRQSTDLALAANWTCLPTPTTDAEVLGTAAGQPVLSAGLVQVRNLTVRAGTALALNGGTLEVYGSLTLENGATIAGTNGTLSLRGAAVTLNAPITTAINVPRLLVNLPAAADTARLAQSLTVGTALVAQRGILKTQAATLVLTQGATINETADAYVSGLVRATGMVATSGNQDFGGLGLSISQASSAVQVTVNRKTDQAIGQAPARTSIRRYYEVGFIPTVVVGGTVRVGYRDAELNGLAEADLQLYRGSLSGPWTPIVRTAQNTSLNYVEGASSISGTWTLSTPTAILPVRNPAAGSFAVQALPVPFGANGFSLSLQATRPQPAASVAVYDLTGRLLVQRALAVPTGLSAVALPEAGRLAAGVYVVRVVLDGEIQTLRVTRE</sequence>
<dbReference type="PROSITE" id="PS51829">
    <property type="entry name" value="P_HOMO_B"/>
    <property type="match status" value="1"/>
</dbReference>
<name>A0ABS3QHW7_9BACT</name>
<feature type="domain" description="P/Homo B" evidence="9">
    <location>
        <begin position="964"/>
        <end position="1112"/>
    </location>
</feature>
<gene>
    <name evidence="10" type="ORF">J4E00_17365</name>
</gene>
<dbReference type="Pfam" id="PF07504">
    <property type="entry name" value="FTP"/>
    <property type="match status" value="1"/>
</dbReference>
<organism evidence="10 11">
    <name type="scientific">Hymenobacter negativus</name>
    <dbReference type="NCBI Taxonomy" id="2795026"/>
    <lineage>
        <taxon>Bacteria</taxon>
        <taxon>Pseudomonadati</taxon>
        <taxon>Bacteroidota</taxon>
        <taxon>Cytophagia</taxon>
        <taxon>Cytophagales</taxon>
        <taxon>Hymenobacteraceae</taxon>
        <taxon>Hymenobacter</taxon>
    </lineage>
</organism>
<evidence type="ECO:0000256" key="1">
    <source>
        <dbReference type="ARBA" id="ARBA00009388"/>
    </source>
</evidence>
<dbReference type="EMBL" id="JAGETZ010000008">
    <property type="protein sequence ID" value="MBO2010834.1"/>
    <property type="molecule type" value="Genomic_DNA"/>
</dbReference>
<proteinExistence type="inferred from homology"/>
<dbReference type="InterPro" id="IPR050728">
    <property type="entry name" value="Zinc_Metalloprotease_M4"/>
</dbReference>
<dbReference type="Gene3D" id="3.10.450.490">
    <property type="match status" value="1"/>
</dbReference>
<dbReference type="InterPro" id="IPR008979">
    <property type="entry name" value="Galactose-bd-like_sf"/>
</dbReference>
<dbReference type="Pfam" id="PF01483">
    <property type="entry name" value="P_proprotein"/>
    <property type="match status" value="1"/>
</dbReference>
<dbReference type="Gene3D" id="1.10.390.10">
    <property type="entry name" value="Neutral Protease Domain 2"/>
    <property type="match status" value="1"/>
</dbReference>
<accession>A0ABS3QHW7</accession>
<dbReference type="Proteomes" id="UP000664369">
    <property type="component" value="Unassembled WGS sequence"/>
</dbReference>
<dbReference type="PRINTS" id="PR00730">
    <property type="entry name" value="THERMOLYSIN"/>
</dbReference>
<dbReference type="NCBIfam" id="TIGR04183">
    <property type="entry name" value="Por_Secre_tail"/>
    <property type="match status" value="1"/>
</dbReference>
<dbReference type="Pfam" id="PF02868">
    <property type="entry name" value="Peptidase_M4_C"/>
    <property type="match status" value="1"/>
</dbReference>
<dbReference type="Gene3D" id="3.10.170.10">
    <property type="match status" value="1"/>
</dbReference>
<dbReference type="PANTHER" id="PTHR33794">
    <property type="entry name" value="BACILLOLYSIN"/>
    <property type="match status" value="1"/>
</dbReference>
<feature type="signal peptide" evidence="8">
    <location>
        <begin position="1"/>
        <end position="23"/>
    </location>
</feature>
<evidence type="ECO:0000313" key="11">
    <source>
        <dbReference type="Proteomes" id="UP000664369"/>
    </source>
</evidence>
<keyword evidence="3" id="KW-0479">Metal-binding</keyword>
<keyword evidence="6" id="KW-0862">Zinc</keyword>
<dbReference type="CDD" id="cd09597">
    <property type="entry name" value="M4_TLP"/>
    <property type="match status" value="1"/>
</dbReference>
<dbReference type="PANTHER" id="PTHR33794:SF1">
    <property type="entry name" value="BACILLOLYSIN"/>
    <property type="match status" value="1"/>
</dbReference>
<reference evidence="10 11" key="1">
    <citation type="submission" date="2021-03" db="EMBL/GenBank/DDBJ databases">
        <authorList>
            <person name="Kim M.K."/>
        </authorList>
    </citation>
    <scope>NUCLEOTIDE SEQUENCE [LARGE SCALE GENOMIC DNA]</scope>
    <source>
        <strain evidence="10 11">BT442</strain>
    </source>
</reference>
<evidence type="ECO:0000256" key="5">
    <source>
        <dbReference type="ARBA" id="ARBA00022801"/>
    </source>
</evidence>
<evidence type="ECO:0000256" key="8">
    <source>
        <dbReference type="SAM" id="SignalP"/>
    </source>
</evidence>
<keyword evidence="5" id="KW-0378">Hydrolase</keyword>
<comment type="caution">
    <text evidence="10">The sequence shown here is derived from an EMBL/GenBank/DDBJ whole genome shotgun (WGS) entry which is preliminary data.</text>
</comment>
<dbReference type="SUPFAM" id="SSF49785">
    <property type="entry name" value="Galactose-binding domain-like"/>
    <property type="match status" value="1"/>
</dbReference>
<protein>
    <submittedName>
        <fullName evidence="10">M4 family metallopeptidase</fullName>
    </submittedName>
</protein>
<dbReference type="InterPro" id="IPR023612">
    <property type="entry name" value="Peptidase_M4"/>
</dbReference>
<dbReference type="Gene3D" id="2.60.120.260">
    <property type="entry name" value="Galactose-binding domain-like"/>
    <property type="match status" value="1"/>
</dbReference>
<dbReference type="InterPro" id="IPR001570">
    <property type="entry name" value="Peptidase_M4_C_domain"/>
</dbReference>
<evidence type="ECO:0000256" key="6">
    <source>
        <dbReference type="ARBA" id="ARBA00022833"/>
    </source>
</evidence>
<evidence type="ECO:0000259" key="9">
    <source>
        <dbReference type="PROSITE" id="PS51829"/>
    </source>
</evidence>
<evidence type="ECO:0000313" key="10">
    <source>
        <dbReference type="EMBL" id="MBO2010834.1"/>
    </source>
</evidence>
<keyword evidence="11" id="KW-1185">Reference proteome</keyword>
<evidence type="ECO:0000256" key="4">
    <source>
        <dbReference type="ARBA" id="ARBA00022729"/>
    </source>
</evidence>
<dbReference type="InterPro" id="IPR002884">
    <property type="entry name" value="P_dom"/>
</dbReference>
<evidence type="ECO:0000256" key="7">
    <source>
        <dbReference type="ARBA" id="ARBA00023049"/>
    </source>
</evidence>
<dbReference type="SUPFAM" id="SSF55486">
    <property type="entry name" value="Metalloproteases ('zincins'), catalytic domain"/>
    <property type="match status" value="1"/>
</dbReference>
<evidence type="ECO:0000256" key="3">
    <source>
        <dbReference type="ARBA" id="ARBA00022723"/>
    </source>
</evidence>
<dbReference type="InterPro" id="IPR026444">
    <property type="entry name" value="Secre_tail"/>
</dbReference>
<dbReference type="Pfam" id="PF01447">
    <property type="entry name" value="Peptidase_M4"/>
    <property type="match status" value="1"/>
</dbReference>
<keyword evidence="4 8" id="KW-0732">Signal</keyword>
<dbReference type="InterPro" id="IPR027268">
    <property type="entry name" value="Peptidase_M4/M1_CTD_sf"/>
</dbReference>
<feature type="chain" id="PRO_5046817189" evidence="8">
    <location>
        <begin position="24"/>
        <end position="1548"/>
    </location>
</feature>
<evidence type="ECO:0000256" key="2">
    <source>
        <dbReference type="ARBA" id="ARBA00022670"/>
    </source>
</evidence>
<comment type="similarity">
    <text evidence="1">Belongs to the peptidase M4 family.</text>
</comment>
<keyword evidence="7" id="KW-0482">Metalloprotease</keyword>